<comment type="caution">
    <text evidence="6">The sequence shown here is derived from an EMBL/GenBank/DDBJ whole genome shotgun (WGS) entry which is preliminary data.</text>
</comment>
<dbReference type="AlphaFoldDB" id="A0A556N0E8"/>
<dbReference type="Proteomes" id="UP000316008">
    <property type="component" value="Unassembled WGS sequence"/>
</dbReference>
<comment type="subcellular location">
    <subcellularLocation>
        <location evidence="1">Cell outer membrane</location>
    </subcellularLocation>
</comment>
<sequence>MKLLTLALILFPFTLVAQSTLSGKISNISGEPQIYCKLLLIQDSMVLQTVGTDSIGNYAFESVSSGEYKLSIRVPFQTIDTMVVVNGPTIVDLKIDDGKYLDDVEIIGKKPVVIRKVDRTIFNPTDIPALVGGDASDVIEFAPGVIINGDNIQVAGGSSAQVMLNDKLIPLTGLPLISFIRSIPTEDIQYVEIIPIPPVKYAATVRGSLINIKLVIGAKSRQSKGSLRADFGQRFYNQLGLMANYSYRSGRFSLYSNISANKEKYHYISTKTIDYDTLQWNENGTTVAELGMLTGSVGLNYEINSSTELGLLAVVDNFNGRNTDRSFIEKISNLGYGTIDNLTVNKGIKNQYAFNLNLSKRLDSLGQKLDFNVDYTNYNRNGKINFETDNRDLMSSTHTSIRNQNLAGANLLSGGIDYVLPKKNVNLSFGARYSYSENNTDLAVFNNLTNPEVPDTSQSNKFNYFEHIQAGYAEMQWKKNRWSFQLGIRGENTYYLANSPTSALSIKNDYFELLPKAFAMFETKKSQYWNFNYSRNFVRPNYTDLNPFKYYTTAYSYTTGNPYLKPIILHNLSVSTGVKDFQFYLSFGYIEKMQTNVTIYDEATQVQQTTISNLFSSRSIDFSVNYYKTIKKRTTIDAYISCGYVNRTVISTIASQNLNIFSGYINVSVNQVLDKRESFFLKAAISYHTPYFEQISLTTTRPSMGVKLKKNLLKNRITLELSCSDPFRFQRRSTNTTSNQTTIKQFSYYDTQEVRFCFTYKLGNTRLLVNQHSTNSTGEAGRIGK</sequence>
<feature type="chain" id="PRO_5022012064" evidence="4">
    <location>
        <begin position="18"/>
        <end position="785"/>
    </location>
</feature>
<dbReference type="EMBL" id="VLPL01000003">
    <property type="protein sequence ID" value="TSJ45636.1"/>
    <property type="molecule type" value="Genomic_DNA"/>
</dbReference>
<dbReference type="Pfam" id="PF14905">
    <property type="entry name" value="OMP_b-brl_3"/>
    <property type="match status" value="1"/>
</dbReference>
<keyword evidence="4" id="KW-0732">Signal</keyword>
<evidence type="ECO:0000256" key="1">
    <source>
        <dbReference type="ARBA" id="ARBA00004442"/>
    </source>
</evidence>
<reference evidence="6 7" key="1">
    <citation type="submission" date="2019-07" db="EMBL/GenBank/DDBJ databases">
        <authorList>
            <person name="Huq M.A."/>
        </authorList>
    </citation>
    <scope>NUCLEOTIDE SEQUENCE [LARGE SCALE GENOMIC DNA]</scope>
    <source>
        <strain evidence="6 7">MAH-3</strain>
    </source>
</reference>
<gene>
    <name evidence="6" type="ORF">FO442_07735</name>
</gene>
<evidence type="ECO:0000256" key="3">
    <source>
        <dbReference type="ARBA" id="ARBA00023237"/>
    </source>
</evidence>
<dbReference type="OrthoDB" id="8764943at2"/>
<proteinExistence type="predicted"/>
<feature type="signal peptide" evidence="4">
    <location>
        <begin position="1"/>
        <end position="17"/>
    </location>
</feature>
<keyword evidence="6" id="KW-0675">Receptor</keyword>
<evidence type="ECO:0000256" key="4">
    <source>
        <dbReference type="SAM" id="SignalP"/>
    </source>
</evidence>
<evidence type="ECO:0000313" key="6">
    <source>
        <dbReference type="EMBL" id="TSJ45636.1"/>
    </source>
</evidence>
<feature type="domain" description="Outer membrane protein beta-barrel" evidence="5">
    <location>
        <begin position="361"/>
        <end position="760"/>
    </location>
</feature>
<accession>A0A556N0E8</accession>
<dbReference type="Gene3D" id="2.40.170.20">
    <property type="entry name" value="TonB-dependent receptor, beta-barrel domain"/>
    <property type="match status" value="1"/>
</dbReference>
<keyword evidence="7" id="KW-1185">Reference proteome</keyword>
<keyword evidence="3" id="KW-0998">Cell outer membrane</keyword>
<dbReference type="InterPro" id="IPR036942">
    <property type="entry name" value="Beta-barrel_TonB_sf"/>
</dbReference>
<evidence type="ECO:0000313" key="7">
    <source>
        <dbReference type="Proteomes" id="UP000316008"/>
    </source>
</evidence>
<evidence type="ECO:0000259" key="5">
    <source>
        <dbReference type="Pfam" id="PF14905"/>
    </source>
</evidence>
<organism evidence="6 7">
    <name type="scientific">Fluviicola chungangensis</name>
    <dbReference type="NCBI Taxonomy" id="2597671"/>
    <lineage>
        <taxon>Bacteria</taxon>
        <taxon>Pseudomonadati</taxon>
        <taxon>Bacteroidota</taxon>
        <taxon>Flavobacteriia</taxon>
        <taxon>Flavobacteriales</taxon>
        <taxon>Crocinitomicaceae</taxon>
        <taxon>Fluviicola</taxon>
    </lineage>
</organism>
<dbReference type="InterPro" id="IPR041700">
    <property type="entry name" value="OMP_b-brl_3"/>
</dbReference>
<dbReference type="SUPFAM" id="SSF56935">
    <property type="entry name" value="Porins"/>
    <property type="match status" value="1"/>
</dbReference>
<keyword evidence="2" id="KW-0472">Membrane</keyword>
<evidence type="ECO:0000256" key="2">
    <source>
        <dbReference type="ARBA" id="ARBA00023136"/>
    </source>
</evidence>
<name>A0A556N0E8_9FLAO</name>
<dbReference type="GO" id="GO:0009279">
    <property type="term" value="C:cell outer membrane"/>
    <property type="evidence" value="ECO:0007669"/>
    <property type="project" value="UniProtKB-SubCell"/>
</dbReference>
<dbReference type="RefSeq" id="WP_144332592.1">
    <property type="nucleotide sequence ID" value="NZ_VLPL01000003.1"/>
</dbReference>
<protein>
    <submittedName>
        <fullName evidence="6">TonB-dependent receptor</fullName>
    </submittedName>
</protein>